<evidence type="ECO:0000256" key="3">
    <source>
        <dbReference type="ARBA" id="ARBA00022723"/>
    </source>
</evidence>
<dbReference type="InterPro" id="IPR038492">
    <property type="entry name" value="GBBH-like_N_sf"/>
</dbReference>
<dbReference type="Pfam" id="PF02668">
    <property type="entry name" value="TauD"/>
    <property type="match status" value="1"/>
</dbReference>
<name>A0A4U0TJ71_9PEZI</name>
<dbReference type="PANTHER" id="PTHR10696:SF25">
    <property type="entry name" value="OXIDOREDUCTASE AIM17-RELATED"/>
    <property type="match status" value="1"/>
</dbReference>
<comment type="similarity">
    <text evidence="2">Belongs to the gamma-BBH/TMLD family.</text>
</comment>
<keyword evidence="4" id="KW-0223">Dioxygenase</keyword>
<proteinExistence type="inferred from homology"/>
<evidence type="ECO:0000256" key="1">
    <source>
        <dbReference type="ARBA" id="ARBA00001954"/>
    </source>
</evidence>
<keyword evidence="10" id="KW-1185">Reference proteome</keyword>
<evidence type="ECO:0008006" key="11">
    <source>
        <dbReference type="Google" id="ProtNLM"/>
    </source>
</evidence>
<evidence type="ECO:0000259" key="8">
    <source>
        <dbReference type="Pfam" id="PF06155"/>
    </source>
</evidence>
<accession>A0A4U0TJ71</accession>
<dbReference type="InterPro" id="IPR003819">
    <property type="entry name" value="TauD/TfdA-like"/>
</dbReference>
<comment type="cofactor">
    <cofactor evidence="1">
        <name>Fe(2+)</name>
        <dbReference type="ChEBI" id="CHEBI:29033"/>
    </cofactor>
</comment>
<dbReference type="GO" id="GO:0016706">
    <property type="term" value="F:2-oxoglutarate-dependent dioxygenase activity"/>
    <property type="evidence" value="ECO:0007669"/>
    <property type="project" value="UniProtKB-ARBA"/>
</dbReference>
<comment type="caution">
    <text evidence="9">The sequence shown here is derived from an EMBL/GenBank/DDBJ whole genome shotgun (WGS) entry which is preliminary data.</text>
</comment>
<evidence type="ECO:0000256" key="5">
    <source>
        <dbReference type="ARBA" id="ARBA00023002"/>
    </source>
</evidence>
<dbReference type="InterPro" id="IPR050411">
    <property type="entry name" value="AlphaKG_dependent_hydroxylases"/>
</dbReference>
<dbReference type="GO" id="GO:0045329">
    <property type="term" value="P:carnitine biosynthetic process"/>
    <property type="evidence" value="ECO:0007669"/>
    <property type="project" value="TreeGrafter"/>
</dbReference>
<keyword evidence="3" id="KW-0479">Metal-binding</keyword>
<dbReference type="GO" id="GO:0005739">
    <property type="term" value="C:mitochondrion"/>
    <property type="evidence" value="ECO:0007669"/>
    <property type="project" value="TreeGrafter"/>
</dbReference>
<dbReference type="Gene3D" id="3.30.2020.30">
    <property type="match status" value="1"/>
</dbReference>
<dbReference type="OrthoDB" id="406634at2759"/>
<feature type="domain" description="TauD/TfdA-like" evidence="7">
    <location>
        <begin position="120"/>
        <end position="404"/>
    </location>
</feature>
<dbReference type="PANTHER" id="PTHR10696">
    <property type="entry name" value="GAMMA-BUTYROBETAINE HYDROXYLASE-RELATED"/>
    <property type="match status" value="1"/>
</dbReference>
<evidence type="ECO:0000256" key="4">
    <source>
        <dbReference type="ARBA" id="ARBA00022964"/>
    </source>
</evidence>
<keyword evidence="6" id="KW-0408">Iron</keyword>
<evidence type="ECO:0000256" key="2">
    <source>
        <dbReference type="ARBA" id="ARBA00008654"/>
    </source>
</evidence>
<dbReference type="Proteomes" id="UP000308549">
    <property type="component" value="Unassembled WGS sequence"/>
</dbReference>
<dbReference type="AlphaFoldDB" id="A0A4U0TJ71"/>
<dbReference type="InterPro" id="IPR042098">
    <property type="entry name" value="TauD-like_sf"/>
</dbReference>
<keyword evidence="5" id="KW-0560">Oxidoreductase</keyword>
<reference evidence="9 10" key="1">
    <citation type="submission" date="2017-03" db="EMBL/GenBank/DDBJ databases">
        <title>Genomes of endolithic fungi from Antarctica.</title>
        <authorList>
            <person name="Coleine C."/>
            <person name="Masonjones S."/>
            <person name="Stajich J.E."/>
        </authorList>
    </citation>
    <scope>NUCLEOTIDE SEQUENCE [LARGE SCALE GENOMIC DNA]</scope>
    <source>
        <strain evidence="9 10">CCFEE 6315</strain>
    </source>
</reference>
<dbReference type="Gene3D" id="3.60.130.10">
    <property type="entry name" value="Clavaminate synthase-like"/>
    <property type="match status" value="1"/>
</dbReference>
<feature type="domain" description="Gamma-butyrobetaine hydroxylase-like N-terminal" evidence="8">
    <location>
        <begin position="16"/>
        <end position="75"/>
    </location>
</feature>
<dbReference type="GO" id="GO:0046872">
    <property type="term" value="F:metal ion binding"/>
    <property type="evidence" value="ECO:0007669"/>
    <property type="project" value="UniProtKB-KW"/>
</dbReference>
<dbReference type="CDD" id="cd00250">
    <property type="entry name" value="CAS_like"/>
    <property type="match status" value="1"/>
</dbReference>
<evidence type="ECO:0000313" key="9">
    <source>
        <dbReference type="EMBL" id="TKA21834.1"/>
    </source>
</evidence>
<evidence type="ECO:0000259" key="7">
    <source>
        <dbReference type="Pfam" id="PF02668"/>
    </source>
</evidence>
<organism evidence="9 10">
    <name type="scientific">Salinomyces thailandicus</name>
    <dbReference type="NCBI Taxonomy" id="706561"/>
    <lineage>
        <taxon>Eukaryota</taxon>
        <taxon>Fungi</taxon>
        <taxon>Dikarya</taxon>
        <taxon>Ascomycota</taxon>
        <taxon>Pezizomycotina</taxon>
        <taxon>Dothideomycetes</taxon>
        <taxon>Dothideomycetidae</taxon>
        <taxon>Mycosphaerellales</taxon>
        <taxon>Teratosphaeriaceae</taxon>
        <taxon>Salinomyces</taxon>
    </lineage>
</organism>
<evidence type="ECO:0000256" key="6">
    <source>
        <dbReference type="ARBA" id="ARBA00023004"/>
    </source>
</evidence>
<dbReference type="EMBL" id="NAJL01000097">
    <property type="protein sequence ID" value="TKA21834.1"/>
    <property type="molecule type" value="Genomic_DNA"/>
</dbReference>
<gene>
    <name evidence="9" type="ORF">B0A50_08503</name>
</gene>
<protein>
    <recommendedName>
        <fullName evidence="11">Clavaminate synthase-like protein</fullName>
    </recommendedName>
</protein>
<dbReference type="Pfam" id="PF06155">
    <property type="entry name" value="GBBH-like_N"/>
    <property type="match status" value="1"/>
</dbReference>
<dbReference type="InterPro" id="IPR010376">
    <property type="entry name" value="GBBH-like_N"/>
</dbReference>
<dbReference type="SUPFAM" id="SSF51197">
    <property type="entry name" value="Clavaminate synthase-like"/>
    <property type="match status" value="1"/>
</dbReference>
<sequence length="425" mass="48931">MPQPSGPQSKIDITLDGQSHQFSPILLRDLCQCHMCVDPSTRQKLFSTTDIPENIAPIVERGIDADSVRLKWRNDISGFPHDHVTDLKTESLSSLAKVGSPIAPFQPPERALWEEARFRKDVRDLDYEAYMSDDSILHQALQYLHTHGLVFLTNVPEQESSVASIAERIGPVKNTFYGYTWDVRSIPQAKNVAYTSQDLGFHMDLLYMEQPPHLQFLHCIRASTAGGVSTFTDSYKAALDLFRHDLEAFITLSRLPVNYHYNHLESNYYFHSRPVLELKQPLFGGDYKLEDLSQLFYTAQKSGFDITKWLDNIAWSPPFQAPFSNQQSQRPSLVEPMDTMNSNISEWHNAAKLFDQLIHRTEGVYRRMMKPGECALFDNRRVLHAREAFEVGDIGKERWLRGAYLDRDPYRSKMRVLQERFGQQG</sequence>
<evidence type="ECO:0000313" key="10">
    <source>
        <dbReference type="Proteomes" id="UP000308549"/>
    </source>
</evidence>